<evidence type="ECO:0000256" key="3">
    <source>
        <dbReference type="ARBA" id="ARBA00022448"/>
    </source>
</evidence>
<comment type="subcellular location">
    <subcellularLocation>
        <location evidence="1">Cell membrane</location>
        <topology evidence="1">Multi-pass membrane protein</topology>
    </subcellularLocation>
</comment>
<feature type="transmembrane region" description="Helical" evidence="8">
    <location>
        <begin position="330"/>
        <end position="349"/>
    </location>
</feature>
<proteinExistence type="inferred from homology"/>
<feature type="transmembrane region" description="Helical" evidence="8">
    <location>
        <begin position="31"/>
        <end position="52"/>
    </location>
</feature>
<gene>
    <name evidence="10" type="ORF">POL68_39185</name>
</gene>
<evidence type="ECO:0000256" key="1">
    <source>
        <dbReference type="ARBA" id="ARBA00004651"/>
    </source>
</evidence>
<reference evidence="10 11" key="1">
    <citation type="submission" date="2022-11" db="EMBL/GenBank/DDBJ databases">
        <title>Minimal conservation of predation-associated metabolite biosynthetic gene clusters underscores biosynthetic potential of Myxococcota including descriptions for ten novel species: Archangium lansinium sp. nov., Myxococcus landrumus sp. nov., Nannocystis bai.</title>
        <authorList>
            <person name="Ahearne A."/>
            <person name="Stevens C."/>
            <person name="Dowd S."/>
        </authorList>
    </citation>
    <scope>NUCLEOTIDE SEQUENCE [LARGE SCALE GENOMIC DNA]</scope>
    <source>
        <strain evidence="10 11">NCWAL01</strain>
    </source>
</reference>
<feature type="transmembrane region" description="Helical" evidence="8">
    <location>
        <begin position="361"/>
        <end position="385"/>
    </location>
</feature>
<keyword evidence="5 8" id="KW-0812">Transmembrane</keyword>
<dbReference type="NCBIfam" id="TIGR00710">
    <property type="entry name" value="efflux_Bcr_CflA"/>
    <property type="match status" value="1"/>
</dbReference>
<feature type="transmembrane region" description="Helical" evidence="8">
    <location>
        <begin position="64"/>
        <end position="87"/>
    </location>
</feature>
<comment type="caution">
    <text evidence="10">The sequence shown here is derived from an EMBL/GenBank/DDBJ whole genome shotgun (WGS) entry which is preliminary data.</text>
</comment>
<evidence type="ECO:0000256" key="6">
    <source>
        <dbReference type="ARBA" id="ARBA00022989"/>
    </source>
</evidence>
<dbReference type="CDD" id="cd17320">
    <property type="entry name" value="MFS_MdfA_MDR_like"/>
    <property type="match status" value="1"/>
</dbReference>
<feature type="transmembrane region" description="Helical" evidence="8">
    <location>
        <begin position="99"/>
        <end position="122"/>
    </location>
</feature>
<dbReference type="PROSITE" id="PS00216">
    <property type="entry name" value="SUGAR_TRANSPORT_1"/>
    <property type="match status" value="1"/>
</dbReference>
<feature type="transmembrane region" description="Helical" evidence="8">
    <location>
        <begin position="128"/>
        <end position="145"/>
    </location>
</feature>
<comment type="similarity">
    <text evidence="2">Belongs to the major facilitator superfamily. Bcr/CmlA family.</text>
</comment>
<dbReference type="InterPro" id="IPR020846">
    <property type="entry name" value="MFS_dom"/>
</dbReference>
<organism evidence="10 11">
    <name type="scientific">Stigmatella ashevillensis</name>
    <dbReference type="NCBI Taxonomy" id="2995309"/>
    <lineage>
        <taxon>Bacteria</taxon>
        <taxon>Pseudomonadati</taxon>
        <taxon>Myxococcota</taxon>
        <taxon>Myxococcia</taxon>
        <taxon>Myxococcales</taxon>
        <taxon>Cystobacterineae</taxon>
        <taxon>Archangiaceae</taxon>
        <taxon>Stigmatella</taxon>
    </lineage>
</organism>
<dbReference type="Proteomes" id="UP001221838">
    <property type="component" value="Unassembled WGS sequence"/>
</dbReference>
<dbReference type="InterPro" id="IPR011701">
    <property type="entry name" value="MFS"/>
</dbReference>
<dbReference type="InterPro" id="IPR036259">
    <property type="entry name" value="MFS_trans_sf"/>
</dbReference>
<dbReference type="SUPFAM" id="SSF103473">
    <property type="entry name" value="MFS general substrate transporter"/>
    <property type="match status" value="1"/>
</dbReference>
<keyword evidence="7 8" id="KW-0472">Membrane</keyword>
<evidence type="ECO:0000259" key="9">
    <source>
        <dbReference type="PROSITE" id="PS50850"/>
    </source>
</evidence>
<dbReference type="PANTHER" id="PTHR42718:SF9">
    <property type="entry name" value="MAJOR FACILITATOR SUPERFAMILY MULTIDRUG TRANSPORTER MFSC"/>
    <property type="match status" value="1"/>
</dbReference>
<feature type="transmembrane region" description="Helical" evidence="8">
    <location>
        <begin position="236"/>
        <end position="260"/>
    </location>
</feature>
<keyword evidence="4" id="KW-1003">Cell membrane</keyword>
<dbReference type="InterPro" id="IPR005829">
    <property type="entry name" value="Sugar_transporter_CS"/>
</dbReference>
<dbReference type="InterPro" id="IPR004812">
    <property type="entry name" value="Efflux_drug-R_Bcr/CmlA"/>
</dbReference>
<evidence type="ECO:0000313" key="11">
    <source>
        <dbReference type="Proteomes" id="UP001221838"/>
    </source>
</evidence>
<evidence type="ECO:0000256" key="7">
    <source>
        <dbReference type="ARBA" id="ARBA00023136"/>
    </source>
</evidence>
<dbReference type="Pfam" id="PF07690">
    <property type="entry name" value="MFS_1"/>
    <property type="match status" value="1"/>
</dbReference>
<keyword evidence="11" id="KW-1185">Reference proteome</keyword>
<evidence type="ECO:0000256" key="8">
    <source>
        <dbReference type="SAM" id="Phobius"/>
    </source>
</evidence>
<dbReference type="PROSITE" id="PS50850">
    <property type="entry name" value="MFS"/>
    <property type="match status" value="1"/>
</dbReference>
<dbReference type="RefSeq" id="WP_272145203.1">
    <property type="nucleotide sequence ID" value="NZ_JAQNDM010000002.1"/>
</dbReference>
<dbReference type="Gene3D" id="1.20.1720.10">
    <property type="entry name" value="Multidrug resistance protein D"/>
    <property type="match status" value="1"/>
</dbReference>
<feature type="transmembrane region" description="Helical" evidence="8">
    <location>
        <begin position="185"/>
        <end position="206"/>
    </location>
</feature>
<evidence type="ECO:0000313" key="10">
    <source>
        <dbReference type="EMBL" id="MDC0714538.1"/>
    </source>
</evidence>
<feature type="transmembrane region" description="Helical" evidence="8">
    <location>
        <begin position="157"/>
        <end position="179"/>
    </location>
</feature>
<feature type="transmembrane region" description="Helical" evidence="8">
    <location>
        <begin position="272"/>
        <end position="290"/>
    </location>
</feature>
<feature type="domain" description="Major facilitator superfamily (MFS) profile" evidence="9">
    <location>
        <begin position="33"/>
        <end position="414"/>
    </location>
</feature>
<sequence>MMTKISLSSGAEALDTAIPPRADTSRPHASGVLLAILATLAALGTLATNILLPSLPSIARDLGIPTSATGAMVSAFFATFAVGQLAVGPLSDRFGRRSIVLGGLAVFLVGSLACALATTLPLLVAGRVVQALGVCAASVLSRAIARDLFEGAALGRVLAFTMVAMAAAPGFSPLLGGALDQTFGWRSAFVAVALFGLAVAAAYALFIGETHHSARTALDARATALGYAQLITDRRFIVPAATTGLITSGLFAMFTASPAVLMDGLGLSSLELGLFFAGTVFVVFGAGMGAPRLAARWGALRVVTTGLVLAFAGGALLTGLVRFGAFSLPVYLLTVSVFLFGMGLTNPLATSLALSPFGARAGLASALIGFLQMAGATAGAVAATATSLPPVMALGWTLTLASAAALALFTPTARR</sequence>
<evidence type="ECO:0000256" key="2">
    <source>
        <dbReference type="ARBA" id="ARBA00006236"/>
    </source>
</evidence>
<feature type="transmembrane region" description="Helical" evidence="8">
    <location>
        <begin position="391"/>
        <end position="409"/>
    </location>
</feature>
<name>A0ABT5DN23_9BACT</name>
<protein>
    <submittedName>
        <fullName evidence="10">Multidrug effflux MFS transporter</fullName>
    </submittedName>
</protein>
<keyword evidence="6 8" id="KW-1133">Transmembrane helix</keyword>
<dbReference type="EMBL" id="JAQNDM010000002">
    <property type="protein sequence ID" value="MDC0714538.1"/>
    <property type="molecule type" value="Genomic_DNA"/>
</dbReference>
<dbReference type="PANTHER" id="PTHR42718">
    <property type="entry name" value="MAJOR FACILITATOR SUPERFAMILY MULTIDRUG TRANSPORTER MFSC"/>
    <property type="match status" value="1"/>
</dbReference>
<keyword evidence="3" id="KW-0813">Transport</keyword>
<feature type="transmembrane region" description="Helical" evidence="8">
    <location>
        <begin position="302"/>
        <end position="324"/>
    </location>
</feature>
<accession>A0ABT5DN23</accession>
<evidence type="ECO:0000256" key="4">
    <source>
        <dbReference type="ARBA" id="ARBA00022475"/>
    </source>
</evidence>
<evidence type="ECO:0000256" key="5">
    <source>
        <dbReference type="ARBA" id="ARBA00022692"/>
    </source>
</evidence>